<dbReference type="EMBL" id="JAJLJH010000004">
    <property type="protein sequence ID" value="MCK9687418.1"/>
    <property type="molecule type" value="Genomic_DNA"/>
</dbReference>
<dbReference type="Pfam" id="PF11695">
    <property type="entry name" value="DUF3291"/>
    <property type="match status" value="1"/>
</dbReference>
<feature type="domain" description="DUF3291" evidence="2">
    <location>
        <begin position="6"/>
        <end position="142"/>
    </location>
</feature>
<accession>A0A9X1YMC9</accession>
<sequence length="165" mass="18445">MSAYELAQLNVGVVNGPLDSPVMADFVANLDRVNALAEGSPGFVWRLQTEEGDATALRPMGDDVLVNMSVWRDVESLNNYVYGSAHVEIMRRRKEWFQRLKDAWVVLWWVPEGHRPSVQEAVAKLELLRKAGSTEAAFTFRRAFPPPDAPKAEAAREFGDECPAT</sequence>
<feature type="region of interest" description="Disordered" evidence="1">
    <location>
        <begin position="145"/>
        <end position="165"/>
    </location>
</feature>
<dbReference type="AlphaFoldDB" id="A0A9X1YMC9"/>
<keyword evidence="4" id="KW-1185">Reference proteome</keyword>
<protein>
    <submittedName>
        <fullName evidence="3">DUF3291 domain-containing protein</fullName>
    </submittedName>
</protein>
<feature type="compositionally biased region" description="Basic and acidic residues" evidence="1">
    <location>
        <begin position="150"/>
        <end position="159"/>
    </location>
</feature>
<gene>
    <name evidence="3" type="ORF">LPC04_17070</name>
</gene>
<dbReference type="Proteomes" id="UP001139353">
    <property type="component" value="Unassembled WGS sequence"/>
</dbReference>
<dbReference type="SUPFAM" id="SSF54909">
    <property type="entry name" value="Dimeric alpha+beta barrel"/>
    <property type="match status" value="1"/>
</dbReference>
<dbReference type="InterPro" id="IPR011008">
    <property type="entry name" value="Dimeric_a/b-barrel"/>
</dbReference>
<evidence type="ECO:0000256" key="1">
    <source>
        <dbReference type="SAM" id="MobiDB-lite"/>
    </source>
</evidence>
<comment type="caution">
    <text evidence="3">The sequence shown here is derived from an EMBL/GenBank/DDBJ whole genome shotgun (WGS) entry which is preliminary data.</text>
</comment>
<evidence type="ECO:0000313" key="3">
    <source>
        <dbReference type="EMBL" id="MCK9687418.1"/>
    </source>
</evidence>
<dbReference type="InterPro" id="IPR021708">
    <property type="entry name" value="DUF3291"/>
</dbReference>
<evidence type="ECO:0000259" key="2">
    <source>
        <dbReference type="Pfam" id="PF11695"/>
    </source>
</evidence>
<reference evidence="3" key="1">
    <citation type="submission" date="2021-11" db="EMBL/GenBank/DDBJ databases">
        <title>BS-T2-15 a new species belonging to the Comamonadaceae family isolated from the soil of a French oak forest.</title>
        <authorList>
            <person name="Mieszkin S."/>
            <person name="Alain K."/>
        </authorList>
    </citation>
    <scope>NUCLEOTIDE SEQUENCE</scope>
    <source>
        <strain evidence="3">BS-T2-15</strain>
    </source>
</reference>
<organism evidence="3 4">
    <name type="scientific">Scleromatobacter humisilvae</name>
    <dbReference type="NCBI Taxonomy" id="2897159"/>
    <lineage>
        <taxon>Bacteria</taxon>
        <taxon>Pseudomonadati</taxon>
        <taxon>Pseudomonadota</taxon>
        <taxon>Betaproteobacteria</taxon>
        <taxon>Burkholderiales</taxon>
        <taxon>Sphaerotilaceae</taxon>
        <taxon>Scleromatobacter</taxon>
    </lineage>
</organism>
<evidence type="ECO:0000313" key="4">
    <source>
        <dbReference type="Proteomes" id="UP001139353"/>
    </source>
</evidence>
<dbReference type="RefSeq" id="WP_275683457.1">
    <property type="nucleotide sequence ID" value="NZ_JAJLJH010000004.1"/>
</dbReference>
<name>A0A9X1YMC9_9BURK</name>
<proteinExistence type="predicted"/>